<dbReference type="EMBL" id="JMSN01000052">
    <property type="protein sequence ID" value="KDN44365.1"/>
    <property type="molecule type" value="Genomic_DNA"/>
</dbReference>
<evidence type="ECO:0000313" key="7">
    <source>
        <dbReference type="Proteomes" id="UP000027361"/>
    </source>
</evidence>
<dbReference type="Proteomes" id="UP000027361">
    <property type="component" value="Unassembled WGS sequence"/>
</dbReference>
<feature type="binding site" evidence="3">
    <location>
        <position position="74"/>
    </location>
    <ligand>
        <name>ATP</name>
        <dbReference type="ChEBI" id="CHEBI:30616"/>
    </ligand>
</feature>
<evidence type="ECO:0000256" key="4">
    <source>
        <dbReference type="RuleBase" id="RU000304"/>
    </source>
</evidence>
<keyword evidence="2 3" id="KW-0067">ATP-binding</keyword>
<dbReference type="SUPFAM" id="SSF56112">
    <property type="entry name" value="Protein kinase-like (PK-like)"/>
    <property type="match status" value="1"/>
</dbReference>
<name>A0A066W0T1_TILAU</name>
<gene>
    <name evidence="6" type="ORF">K437DRAFT_138511</name>
</gene>
<accession>A0A066W0T1</accession>
<dbReference type="OMA" id="VIDRRWI"/>
<comment type="similarity">
    <text evidence="4">Belongs to the protein kinase superfamily.</text>
</comment>
<dbReference type="InterPro" id="IPR000719">
    <property type="entry name" value="Prot_kinase_dom"/>
</dbReference>
<sequence>MKGSFAILTHGDVLQIPGCQSFTYVHLVKEDQLAAKESVELKRWRISSRVLGTGSYALVLLASDSKTGYQVACKRQPKSLLVNEEDRKNLRREYKLLKRLTHPNINKLIDWTQDEQHVYFLMNLVCAGDLFNYVCGNHGRLTDSEAKFIFYQLAKAVQYLHAKGIAHRDIKPENVLLLNYGRFPRIQLGDFGLATGFQLVGNQPPRSSSLCGTLVYLSSEALRVKVTGEEYDPRGLDLWAMGATLHLTLSGSHPFDHGDHINLEHLQFQIQQHLLESGVIDRRWIRQHGLEEDEELIMLDGSVADMEYAAKAKQDLVNRIMGAVYTEIDDYVNQDAKKLVAALLHPEPARRLRASQIMSSAWIQSSATELGNMYEARVLSKFEQERRAME</sequence>
<dbReference type="STRING" id="1037660.A0A066W0T1"/>
<dbReference type="PROSITE" id="PS00108">
    <property type="entry name" value="PROTEIN_KINASE_ST"/>
    <property type="match status" value="1"/>
</dbReference>
<dbReference type="Gene3D" id="1.10.510.10">
    <property type="entry name" value="Transferase(Phosphotransferase) domain 1"/>
    <property type="match status" value="2"/>
</dbReference>
<dbReference type="PANTHER" id="PTHR24346">
    <property type="entry name" value="MAP/MICROTUBULE AFFINITY-REGULATING KINASE"/>
    <property type="match status" value="1"/>
</dbReference>
<dbReference type="SMART" id="SM00220">
    <property type="entry name" value="S_TKc"/>
    <property type="match status" value="1"/>
</dbReference>
<dbReference type="PANTHER" id="PTHR24346:SF30">
    <property type="entry name" value="MATERNAL EMBRYONIC LEUCINE ZIPPER KINASE"/>
    <property type="match status" value="1"/>
</dbReference>
<evidence type="ECO:0000256" key="3">
    <source>
        <dbReference type="PROSITE-ProRule" id="PRU10141"/>
    </source>
</evidence>
<dbReference type="InterPro" id="IPR008271">
    <property type="entry name" value="Ser/Thr_kinase_AS"/>
</dbReference>
<dbReference type="Pfam" id="PF00069">
    <property type="entry name" value="Pkinase"/>
    <property type="match status" value="1"/>
</dbReference>
<evidence type="ECO:0000256" key="2">
    <source>
        <dbReference type="ARBA" id="ARBA00022840"/>
    </source>
</evidence>
<proteinExistence type="inferred from homology"/>
<reference evidence="6 7" key="1">
    <citation type="submission" date="2014-05" db="EMBL/GenBank/DDBJ databases">
        <title>Draft genome sequence of a rare smut relative, Tilletiaria anomala UBC 951.</title>
        <authorList>
            <consortium name="DOE Joint Genome Institute"/>
            <person name="Toome M."/>
            <person name="Kuo A."/>
            <person name="Henrissat B."/>
            <person name="Lipzen A."/>
            <person name="Tritt A."/>
            <person name="Yoshinaga Y."/>
            <person name="Zane M."/>
            <person name="Barry K."/>
            <person name="Grigoriev I.V."/>
            <person name="Spatafora J.W."/>
            <person name="Aimea M.C."/>
        </authorList>
    </citation>
    <scope>NUCLEOTIDE SEQUENCE [LARGE SCALE GENOMIC DNA]</scope>
    <source>
        <strain evidence="6 7">UBC 951</strain>
    </source>
</reference>
<keyword evidence="6" id="KW-0418">Kinase</keyword>
<dbReference type="InterPro" id="IPR011009">
    <property type="entry name" value="Kinase-like_dom_sf"/>
</dbReference>
<organism evidence="6 7">
    <name type="scientific">Tilletiaria anomala (strain ATCC 24038 / CBS 436.72 / UBC 951)</name>
    <dbReference type="NCBI Taxonomy" id="1037660"/>
    <lineage>
        <taxon>Eukaryota</taxon>
        <taxon>Fungi</taxon>
        <taxon>Dikarya</taxon>
        <taxon>Basidiomycota</taxon>
        <taxon>Ustilaginomycotina</taxon>
        <taxon>Exobasidiomycetes</taxon>
        <taxon>Georgefischeriales</taxon>
        <taxon>Tilletiariaceae</taxon>
        <taxon>Tilletiaria</taxon>
    </lineage>
</organism>
<dbReference type="RefSeq" id="XP_013242735.1">
    <property type="nucleotide sequence ID" value="XM_013387281.1"/>
</dbReference>
<protein>
    <submittedName>
        <fullName evidence="6">Kinase-like protein</fullName>
    </submittedName>
</protein>
<keyword evidence="6" id="KW-0808">Transferase</keyword>
<dbReference type="InterPro" id="IPR017441">
    <property type="entry name" value="Protein_kinase_ATP_BS"/>
</dbReference>
<feature type="domain" description="Protein kinase" evidence="5">
    <location>
        <begin position="45"/>
        <end position="363"/>
    </location>
</feature>
<dbReference type="GO" id="GO:0005524">
    <property type="term" value="F:ATP binding"/>
    <property type="evidence" value="ECO:0007669"/>
    <property type="project" value="UniProtKB-UniRule"/>
</dbReference>
<keyword evidence="4" id="KW-0723">Serine/threonine-protein kinase</keyword>
<evidence type="ECO:0000259" key="5">
    <source>
        <dbReference type="PROSITE" id="PS50011"/>
    </source>
</evidence>
<keyword evidence="7" id="KW-1185">Reference proteome</keyword>
<dbReference type="AlphaFoldDB" id="A0A066W0T1"/>
<dbReference type="PROSITE" id="PS50011">
    <property type="entry name" value="PROTEIN_KINASE_DOM"/>
    <property type="match status" value="1"/>
</dbReference>
<dbReference type="HOGENOM" id="CLU_000288_63_0_1"/>
<evidence type="ECO:0000256" key="1">
    <source>
        <dbReference type="ARBA" id="ARBA00022741"/>
    </source>
</evidence>
<dbReference type="GeneID" id="25261529"/>
<evidence type="ECO:0000313" key="6">
    <source>
        <dbReference type="EMBL" id="KDN44365.1"/>
    </source>
</evidence>
<dbReference type="OrthoDB" id="40902at2759"/>
<comment type="caution">
    <text evidence="6">The sequence shown here is derived from an EMBL/GenBank/DDBJ whole genome shotgun (WGS) entry which is preliminary data.</text>
</comment>
<dbReference type="PROSITE" id="PS00107">
    <property type="entry name" value="PROTEIN_KINASE_ATP"/>
    <property type="match status" value="1"/>
</dbReference>
<dbReference type="GO" id="GO:0035556">
    <property type="term" value="P:intracellular signal transduction"/>
    <property type="evidence" value="ECO:0007669"/>
    <property type="project" value="TreeGrafter"/>
</dbReference>
<keyword evidence="1 3" id="KW-0547">Nucleotide-binding</keyword>
<dbReference type="FunFam" id="1.10.510.10:FF:000571">
    <property type="entry name" value="Maternal embryonic leucine zipper kinase"/>
    <property type="match status" value="1"/>
</dbReference>
<dbReference type="InParanoid" id="A0A066W0T1"/>
<dbReference type="GO" id="GO:0004674">
    <property type="term" value="F:protein serine/threonine kinase activity"/>
    <property type="evidence" value="ECO:0007669"/>
    <property type="project" value="UniProtKB-KW"/>
</dbReference>
<dbReference type="GO" id="GO:0005737">
    <property type="term" value="C:cytoplasm"/>
    <property type="evidence" value="ECO:0007669"/>
    <property type="project" value="TreeGrafter"/>
</dbReference>